<keyword evidence="8" id="KW-1185">Reference proteome</keyword>
<dbReference type="SUPFAM" id="SSF48256">
    <property type="entry name" value="Citrate synthase"/>
    <property type="match status" value="1"/>
</dbReference>
<dbReference type="Gene3D" id="1.10.230.10">
    <property type="entry name" value="Cytochrome P450-Terp, domain 2"/>
    <property type="match status" value="1"/>
</dbReference>
<protein>
    <recommendedName>
        <fullName evidence="5">Citrate synthase</fullName>
    </recommendedName>
</protein>
<evidence type="ECO:0000313" key="8">
    <source>
        <dbReference type="Proteomes" id="UP001501170"/>
    </source>
</evidence>
<accession>A0ABN3HF52</accession>
<dbReference type="PANTHER" id="PTHR11739">
    <property type="entry name" value="CITRATE SYNTHASE"/>
    <property type="match status" value="1"/>
</dbReference>
<comment type="pathway">
    <text evidence="1">Carbohydrate metabolism; tricarboxylic acid cycle.</text>
</comment>
<gene>
    <name evidence="7" type="ORF">GCM10009855_17850</name>
</gene>
<dbReference type="InterPro" id="IPR019810">
    <property type="entry name" value="Citrate_synthase_AS"/>
</dbReference>
<dbReference type="InterPro" id="IPR002020">
    <property type="entry name" value="Citrate_synthase"/>
</dbReference>
<keyword evidence="3 5" id="KW-0808">Transferase</keyword>
<dbReference type="PIRSF" id="PIRSF001369">
    <property type="entry name" value="Citrate_synth"/>
    <property type="match status" value="1"/>
</dbReference>
<evidence type="ECO:0000313" key="7">
    <source>
        <dbReference type="EMBL" id="GAA2378460.1"/>
    </source>
</evidence>
<reference evidence="7 8" key="1">
    <citation type="journal article" date="2019" name="Int. J. Syst. Evol. Microbiol.">
        <title>The Global Catalogue of Microorganisms (GCM) 10K type strain sequencing project: providing services to taxonomists for standard genome sequencing and annotation.</title>
        <authorList>
            <consortium name="The Broad Institute Genomics Platform"/>
            <consortium name="The Broad Institute Genome Sequencing Center for Infectious Disease"/>
            <person name="Wu L."/>
            <person name="Ma J."/>
        </authorList>
    </citation>
    <scope>NUCLEOTIDE SEQUENCE [LARGE SCALE GENOMIC DNA]</scope>
    <source>
        <strain evidence="7 8">JCM 16227</strain>
    </source>
</reference>
<dbReference type="InterPro" id="IPR024176">
    <property type="entry name" value="Citrate_synthase_bac-typ"/>
</dbReference>
<evidence type="ECO:0000256" key="4">
    <source>
        <dbReference type="ARBA" id="ARBA00049288"/>
    </source>
</evidence>
<dbReference type="EMBL" id="BAAARB010000007">
    <property type="protein sequence ID" value="GAA2378460.1"/>
    <property type="molecule type" value="Genomic_DNA"/>
</dbReference>
<dbReference type="PRINTS" id="PR00143">
    <property type="entry name" value="CITRTSNTHASE"/>
</dbReference>
<sequence length="394" mass="42461">MLINGRRLGRMTQSTPITVPRGLKNVIVTDTAIGDVRGEEGFYHYRQYDATELARTARFEDVWHLMIYGELPDAAASERFARRIGELRVLDGTTVDLLRSVVTPDVEPLAALRVALATAGITERPLFDLPEADRIHAALRYAAIAPTVIAAAHRLARGLDVVDADPAAEHTADYLRMATGNTADDAVSALQTYLVTTIDHGFNASTFAGRVVASSGSDMTSSILGALGAFLGPLHGGAPGRALAALEEIGDPSNTRDWVRGKVAGGEVIMGFGHAVYRTHDPRAELLKEVVTTRYDSPLVRQAAAVEAEIETAINEFKPGRRLYANVEFYAGVLMSEVGLPPEMFTPTFGVARIVGWTANILEQAAERKIIRPVARYVGPEPSRTASSRTTADA</sequence>
<dbReference type="PROSITE" id="PS00480">
    <property type="entry name" value="CITRATE_SYNTHASE"/>
    <property type="match status" value="1"/>
</dbReference>
<evidence type="ECO:0000256" key="5">
    <source>
        <dbReference type="PIRNR" id="PIRNR001369"/>
    </source>
</evidence>
<evidence type="ECO:0000256" key="2">
    <source>
        <dbReference type="ARBA" id="ARBA00010566"/>
    </source>
</evidence>
<comment type="caution">
    <text evidence="7">The sequence shown here is derived from an EMBL/GenBank/DDBJ whole genome shotgun (WGS) entry which is preliminary data.</text>
</comment>
<dbReference type="Gene3D" id="1.10.580.10">
    <property type="entry name" value="Citrate Synthase, domain 1"/>
    <property type="match status" value="1"/>
</dbReference>
<evidence type="ECO:0000256" key="1">
    <source>
        <dbReference type="ARBA" id="ARBA00005163"/>
    </source>
</evidence>
<dbReference type="Pfam" id="PF00285">
    <property type="entry name" value="Citrate_synt"/>
    <property type="match status" value="1"/>
</dbReference>
<name>A0ABN3HF52_9ACTN</name>
<evidence type="ECO:0000256" key="3">
    <source>
        <dbReference type="ARBA" id="ARBA00022679"/>
    </source>
</evidence>
<proteinExistence type="inferred from homology"/>
<dbReference type="Proteomes" id="UP001501170">
    <property type="component" value="Unassembled WGS sequence"/>
</dbReference>
<organism evidence="7 8">
    <name type="scientific">Gordonia cholesterolivorans</name>
    <dbReference type="NCBI Taxonomy" id="559625"/>
    <lineage>
        <taxon>Bacteria</taxon>
        <taxon>Bacillati</taxon>
        <taxon>Actinomycetota</taxon>
        <taxon>Actinomycetes</taxon>
        <taxon>Mycobacteriales</taxon>
        <taxon>Gordoniaceae</taxon>
        <taxon>Gordonia</taxon>
    </lineage>
</organism>
<comment type="catalytic activity">
    <reaction evidence="4">
        <text>oxaloacetate + acetyl-CoA + H2O = citrate + CoA + H(+)</text>
        <dbReference type="Rhea" id="RHEA:16845"/>
        <dbReference type="ChEBI" id="CHEBI:15377"/>
        <dbReference type="ChEBI" id="CHEBI:15378"/>
        <dbReference type="ChEBI" id="CHEBI:16452"/>
        <dbReference type="ChEBI" id="CHEBI:16947"/>
        <dbReference type="ChEBI" id="CHEBI:57287"/>
        <dbReference type="ChEBI" id="CHEBI:57288"/>
        <dbReference type="EC" id="2.3.3.16"/>
    </reaction>
</comment>
<dbReference type="PANTHER" id="PTHR11739:SF23">
    <property type="entry name" value="CITRATE SYNTHASE 2-RELATED"/>
    <property type="match status" value="1"/>
</dbReference>
<dbReference type="InterPro" id="IPR016142">
    <property type="entry name" value="Citrate_synth-like_lrg_a-sub"/>
</dbReference>
<dbReference type="InterPro" id="IPR016143">
    <property type="entry name" value="Citrate_synth-like_sm_a-sub"/>
</dbReference>
<dbReference type="InterPro" id="IPR036969">
    <property type="entry name" value="Citrate_synthase_sf"/>
</dbReference>
<evidence type="ECO:0000256" key="6">
    <source>
        <dbReference type="RuleBase" id="RU003406"/>
    </source>
</evidence>
<comment type="similarity">
    <text evidence="2 5 6">Belongs to the citrate synthase family.</text>
</comment>